<dbReference type="InterPro" id="IPR044669">
    <property type="entry name" value="YneE/VCCN1/2-like"/>
</dbReference>
<dbReference type="GO" id="GO:0016020">
    <property type="term" value="C:membrane"/>
    <property type="evidence" value="ECO:0007669"/>
    <property type="project" value="UniProtKB-SubCell"/>
</dbReference>
<feature type="transmembrane region" description="Helical" evidence="8">
    <location>
        <begin position="67"/>
        <end position="89"/>
    </location>
</feature>
<evidence type="ECO:0000256" key="5">
    <source>
        <dbReference type="ARBA" id="ARBA00023065"/>
    </source>
</evidence>
<comment type="caution">
    <text evidence="9">The sequence shown here is derived from an EMBL/GenBank/DDBJ whole genome shotgun (WGS) entry which is preliminary data.</text>
</comment>
<evidence type="ECO:0000313" key="9">
    <source>
        <dbReference type="EMBL" id="CAE8597096.1"/>
    </source>
</evidence>
<feature type="compositionally biased region" description="Basic and acidic residues" evidence="7">
    <location>
        <begin position="374"/>
        <end position="391"/>
    </location>
</feature>
<dbReference type="Pfam" id="PF25539">
    <property type="entry name" value="Bestrophin_2"/>
    <property type="match status" value="1"/>
</dbReference>
<accession>A0A813EEW6</accession>
<keyword evidence="5" id="KW-0406">Ion transport</keyword>
<organism evidence="9 10">
    <name type="scientific">Polarella glacialis</name>
    <name type="common">Dinoflagellate</name>
    <dbReference type="NCBI Taxonomy" id="89957"/>
    <lineage>
        <taxon>Eukaryota</taxon>
        <taxon>Sar</taxon>
        <taxon>Alveolata</taxon>
        <taxon>Dinophyceae</taxon>
        <taxon>Suessiales</taxon>
        <taxon>Suessiaceae</taxon>
        <taxon>Polarella</taxon>
    </lineage>
</organism>
<dbReference type="OrthoDB" id="1368at2759"/>
<protein>
    <submittedName>
        <fullName evidence="9">Uncharacterized protein</fullName>
    </submittedName>
</protein>
<evidence type="ECO:0000256" key="7">
    <source>
        <dbReference type="SAM" id="MobiDB-lite"/>
    </source>
</evidence>
<feature type="transmembrane region" description="Helical" evidence="8">
    <location>
        <begin position="95"/>
        <end position="114"/>
    </location>
</feature>
<dbReference type="PANTHER" id="PTHR33281">
    <property type="entry name" value="UPF0187 PROTEIN YNEE"/>
    <property type="match status" value="1"/>
</dbReference>
<gene>
    <name evidence="9" type="ORF">PGLA1383_LOCUS15546</name>
</gene>
<reference evidence="9" key="1">
    <citation type="submission" date="2021-02" db="EMBL/GenBank/DDBJ databases">
        <authorList>
            <person name="Dougan E. K."/>
            <person name="Rhodes N."/>
            <person name="Thang M."/>
            <person name="Chan C."/>
        </authorList>
    </citation>
    <scope>NUCLEOTIDE SEQUENCE</scope>
</reference>
<dbReference type="AlphaFoldDB" id="A0A813EEW6"/>
<keyword evidence="4 8" id="KW-1133">Transmembrane helix</keyword>
<evidence type="ECO:0000256" key="2">
    <source>
        <dbReference type="ARBA" id="ARBA00022448"/>
    </source>
</evidence>
<sequence length="411" mass="45835">MKFLRDAINPCEVIVNWIQRLVIQANDSLVIDVPAPILSRVFQELGSGVVSFTNAKKLRDVPFPFPYAQLISCMLFVHWLFTPVFAAYAIESGEWAGVMSFFVTMSFWSLYYIALEIDQPFGEDPNDLPIHKIQQDWNNSLLTLLLSCSKRVPTFEMSTDKYESSLFPTDLDELIMAQPADEILFKTYSRSRSIQPSDFREQVIVRHDSRSLSVQGSSLSVQGSSHQGNEVSFNDILSESSSEKDDLEKQRSVDSCSSVTAANLQFRFDEPTVTLGNDQPSPGEFKLEPDNNKNSNNHSNNSNNHSNNNSSNNNHNNTAASEEQSLAGGSEASLHRGLGPPNHPSSSSSSPPLTTTTRTTIPDRAFVQTQRYSPRRESSEAPRPIPDDNNNKLHIFQGAMLSHQFKGAQLV</sequence>
<keyword evidence="3 8" id="KW-0812">Transmembrane</keyword>
<dbReference type="EMBL" id="CAJNNV010009174">
    <property type="protein sequence ID" value="CAE8597096.1"/>
    <property type="molecule type" value="Genomic_DNA"/>
</dbReference>
<evidence type="ECO:0000256" key="8">
    <source>
        <dbReference type="SAM" id="Phobius"/>
    </source>
</evidence>
<evidence type="ECO:0000256" key="6">
    <source>
        <dbReference type="ARBA" id="ARBA00023136"/>
    </source>
</evidence>
<keyword evidence="2" id="KW-0813">Transport</keyword>
<comment type="subcellular location">
    <subcellularLocation>
        <location evidence="1">Membrane</location>
        <topology evidence="1">Multi-pass membrane protein</topology>
    </subcellularLocation>
</comment>
<evidence type="ECO:0000256" key="4">
    <source>
        <dbReference type="ARBA" id="ARBA00022989"/>
    </source>
</evidence>
<feature type="compositionally biased region" description="Low complexity" evidence="7">
    <location>
        <begin position="344"/>
        <end position="362"/>
    </location>
</feature>
<dbReference type="Proteomes" id="UP000654075">
    <property type="component" value="Unassembled WGS sequence"/>
</dbReference>
<keyword evidence="6 8" id="KW-0472">Membrane</keyword>
<evidence type="ECO:0000256" key="3">
    <source>
        <dbReference type="ARBA" id="ARBA00022692"/>
    </source>
</evidence>
<dbReference type="PANTHER" id="PTHR33281:SF20">
    <property type="match status" value="1"/>
</dbReference>
<keyword evidence="10" id="KW-1185">Reference proteome</keyword>
<evidence type="ECO:0000313" key="10">
    <source>
        <dbReference type="Proteomes" id="UP000654075"/>
    </source>
</evidence>
<evidence type="ECO:0000256" key="1">
    <source>
        <dbReference type="ARBA" id="ARBA00004141"/>
    </source>
</evidence>
<proteinExistence type="predicted"/>
<feature type="compositionally biased region" description="Low complexity" evidence="7">
    <location>
        <begin position="292"/>
        <end position="317"/>
    </location>
</feature>
<name>A0A813EEW6_POLGL</name>
<dbReference type="GO" id="GO:0005254">
    <property type="term" value="F:chloride channel activity"/>
    <property type="evidence" value="ECO:0007669"/>
    <property type="project" value="InterPro"/>
</dbReference>
<feature type="region of interest" description="Disordered" evidence="7">
    <location>
        <begin position="270"/>
        <end position="392"/>
    </location>
</feature>